<feature type="region of interest" description="Disordered" evidence="1">
    <location>
        <begin position="382"/>
        <end position="429"/>
    </location>
</feature>
<feature type="region of interest" description="Disordered" evidence="1">
    <location>
        <begin position="144"/>
        <end position="241"/>
    </location>
</feature>
<keyword evidence="4" id="KW-1185">Reference proteome</keyword>
<feature type="compositionally biased region" description="Low complexity" evidence="1">
    <location>
        <begin position="147"/>
        <end position="164"/>
    </location>
</feature>
<evidence type="ECO:0000259" key="2">
    <source>
        <dbReference type="Pfam" id="PF02120"/>
    </source>
</evidence>
<dbReference type="InterPro" id="IPR021136">
    <property type="entry name" value="Flagellar_hook_control-like_C"/>
</dbReference>
<feature type="compositionally biased region" description="Polar residues" evidence="1">
    <location>
        <begin position="211"/>
        <end position="240"/>
    </location>
</feature>
<evidence type="ECO:0000256" key="1">
    <source>
        <dbReference type="SAM" id="MobiDB-lite"/>
    </source>
</evidence>
<keyword evidence="3" id="KW-0282">Flagellum</keyword>
<feature type="compositionally biased region" description="Pro residues" evidence="1">
    <location>
        <begin position="110"/>
        <end position="120"/>
    </location>
</feature>
<protein>
    <submittedName>
        <fullName evidence="3">Flagellar hook-length control protein FliK</fullName>
    </submittedName>
</protein>
<dbReference type="RefSeq" id="WP_119335462.1">
    <property type="nucleotide sequence ID" value="NZ_AP018558.1"/>
</dbReference>
<sequence>MIPPDLAARIRLFSQELTPETTAPRVEALHRITPVSPTAIGLPSALQEGQRFQATIQRPLPNGTFLALVADQEMTLAMDRPLKAGDTLELVVMRREGNQVWAREASAPAPSTPPHAPPSNPAAQTQFSQTAALLRQLITTAEPQKPLPVSIAAPSSSSAARPNPVTTPQPTATPPPAAQAHTPAQPSAAQQAAPAAQSHTPAQITAAQHAARSSPTSLRTPPESPTLSGQATAQNPSFSPTLARYPFSAALQNTPENPPPYTALRSVLSPVDARLQQTHAPLLPSQLADTVRQSGLFYESHLARWAQGHYPITELQAEPQTQRVPIGQEATIERERTAMQSALASAFAPLAASAQAATPRSTSPTDKLLALVQRLLGVELGNDNADTNPAAASTRAAPGTAQTFPAGASTETTAQEPLRQSSAASSTQTPIPERLLPLVQRQLDALAFGRVDLLFSAWPGTEVRWEIRDENRDSRHSGSEADEPSPVWRSKLMLDSETLGKIAFWVEFAPQGMQVAIAAASEETATLLKARMHELLAAFASDELPVQKIEWRPFIDAETV</sequence>
<dbReference type="InterPro" id="IPR038610">
    <property type="entry name" value="FliK-like_C_sf"/>
</dbReference>
<proteinExistence type="predicted"/>
<dbReference type="Gene3D" id="3.30.750.140">
    <property type="match status" value="1"/>
</dbReference>
<feature type="region of interest" description="Disordered" evidence="1">
    <location>
        <begin position="102"/>
        <end position="126"/>
    </location>
</feature>
<feature type="compositionally biased region" description="Polar residues" evidence="1">
    <location>
        <begin position="409"/>
        <end position="429"/>
    </location>
</feature>
<dbReference type="Pfam" id="PF02120">
    <property type="entry name" value="Flg_hook"/>
    <property type="match status" value="1"/>
</dbReference>
<gene>
    <name evidence="3" type="primary">fliK</name>
    <name evidence="3" type="ORF">HPTL_1490</name>
</gene>
<feature type="compositionally biased region" description="Pro residues" evidence="1">
    <location>
        <begin position="165"/>
        <end position="177"/>
    </location>
</feature>
<feature type="compositionally biased region" description="Low complexity" evidence="1">
    <location>
        <begin position="385"/>
        <end position="401"/>
    </location>
</feature>
<dbReference type="KEGG" id="htl:HPTL_1490"/>
<feature type="domain" description="Flagellar hook-length control protein-like C-terminal" evidence="2">
    <location>
        <begin position="482"/>
        <end position="549"/>
    </location>
</feature>
<evidence type="ECO:0000313" key="3">
    <source>
        <dbReference type="EMBL" id="BBD77752.1"/>
    </source>
</evidence>
<dbReference type="OrthoDB" id="5296742at2"/>
<feature type="compositionally biased region" description="Low complexity" evidence="1">
    <location>
        <begin position="178"/>
        <end position="203"/>
    </location>
</feature>
<reference evidence="3 4" key="1">
    <citation type="submission" date="2018-04" db="EMBL/GenBank/DDBJ databases">
        <title>Complete genome sequence of Hydrogenophilus thermoluteolus TH-1.</title>
        <authorList>
            <person name="Arai H."/>
        </authorList>
    </citation>
    <scope>NUCLEOTIDE SEQUENCE [LARGE SCALE GENOMIC DNA]</scope>
    <source>
        <strain evidence="3 4">TH-1</strain>
    </source>
</reference>
<accession>A0A2Z6DZQ6</accession>
<dbReference type="EMBL" id="AP018558">
    <property type="protein sequence ID" value="BBD77752.1"/>
    <property type="molecule type" value="Genomic_DNA"/>
</dbReference>
<organism evidence="3 4">
    <name type="scientific">Hydrogenophilus thermoluteolus</name>
    <name type="common">Pseudomonas hydrogenothermophila</name>
    <dbReference type="NCBI Taxonomy" id="297"/>
    <lineage>
        <taxon>Bacteria</taxon>
        <taxon>Pseudomonadati</taxon>
        <taxon>Pseudomonadota</taxon>
        <taxon>Hydrogenophilia</taxon>
        <taxon>Hydrogenophilales</taxon>
        <taxon>Hydrogenophilaceae</taxon>
        <taxon>Hydrogenophilus</taxon>
    </lineage>
</organism>
<keyword evidence="3" id="KW-0969">Cilium</keyword>
<dbReference type="AlphaFoldDB" id="A0A2Z6DZQ6"/>
<name>A0A2Z6DZQ6_HYDTE</name>
<evidence type="ECO:0000313" key="4">
    <source>
        <dbReference type="Proteomes" id="UP000262004"/>
    </source>
</evidence>
<dbReference type="Proteomes" id="UP000262004">
    <property type="component" value="Chromosome"/>
</dbReference>
<keyword evidence="3" id="KW-0966">Cell projection</keyword>